<dbReference type="GO" id="GO:0016042">
    <property type="term" value="P:lipid catabolic process"/>
    <property type="evidence" value="ECO:0007669"/>
    <property type="project" value="UniProtKB-UniRule"/>
</dbReference>
<dbReference type="InterPro" id="IPR002641">
    <property type="entry name" value="PNPLA_dom"/>
</dbReference>
<keyword evidence="7" id="KW-1185">Reference proteome</keyword>
<dbReference type="GO" id="GO:0016787">
    <property type="term" value="F:hydrolase activity"/>
    <property type="evidence" value="ECO:0007669"/>
    <property type="project" value="UniProtKB-UniRule"/>
</dbReference>
<dbReference type="RefSeq" id="WP_067557847.1">
    <property type="nucleotide sequence ID" value="NZ_CAOPMF010000004.1"/>
</dbReference>
<comment type="caution">
    <text evidence="4">Lacks conserved residue(s) required for the propagation of feature annotation.</text>
</comment>
<dbReference type="OrthoDB" id="9802424at2"/>
<dbReference type="InterPro" id="IPR045943">
    <property type="entry name" value="DUF6363"/>
</dbReference>
<protein>
    <submittedName>
        <fullName evidence="6">Phospholipase</fullName>
    </submittedName>
</protein>
<keyword evidence="3 4" id="KW-0443">Lipid metabolism</keyword>
<dbReference type="InterPro" id="IPR037483">
    <property type="entry name" value="YjjU-like"/>
</dbReference>
<dbReference type="InterPro" id="IPR016035">
    <property type="entry name" value="Acyl_Trfase/lysoPLipase"/>
</dbReference>
<dbReference type="Gene3D" id="3.40.1090.10">
    <property type="entry name" value="Cytosolic phospholipase A2 catalytic domain"/>
    <property type="match status" value="2"/>
</dbReference>
<evidence type="ECO:0000256" key="4">
    <source>
        <dbReference type="PROSITE-ProRule" id="PRU01161"/>
    </source>
</evidence>
<dbReference type="KEGG" id="fro:AALO17_17420"/>
<dbReference type="AlphaFoldDB" id="A0A140DW49"/>
<feature type="short sequence motif" description="GXSXG" evidence="4">
    <location>
        <begin position="42"/>
        <end position="46"/>
    </location>
</feature>
<evidence type="ECO:0000313" key="6">
    <source>
        <dbReference type="EMBL" id="AMK54876.1"/>
    </source>
</evidence>
<feature type="domain" description="PNPLA" evidence="5">
    <location>
        <begin position="11"/>
        <end position="176"/>
    </location>
</feature>
<dbReference type="STRING" id="1702221.AALO17_17420"/>
<dbReference type="SUPFAM" id="SSF52151">
    <property type="entry name" value="FabD/lysophospholipase-like"/>
    <property type="match status" value="1"/>
</dbReference>
<evidence type="ECO:0000256" key="1">
    <source>
        <dbReference type="ARBA" id="ARBA00022801"/>
    </source>
</evidence>
<name>A0A140DW49_9FIRM</name>
<organism evidence="6 7">
    <name type="scientific">Faecalibaculum rodentium</name>
    <dbReference type="NCBI Taxonomy" id="1702221"/>
    <lineage>
        <taxon>Bacteria</taxon>
        <taxon>Bacillati</taxon>
        <taxon>Bacillota</taxon>
        <taxon>Erysipelotrichia</taxon>
        <taxon>Erysipelotrichales</taxon>
        <taxon>Erysipelotrichaceae</taxon>
        <taxon>Faecalibaculum</taxon>
    </lineage>
</organism>
<dbReference type="CDD" id="cd07208">
    <property type="entry name" value="Pat_hypo_Ecoli_yjju_like"/>
    <property type="match status" value="1"/>
</dbReference>
<dbReference type="EMBL" id="CP011391">
    <property type="protein sequence ID" value="AMK54876.1"/>
    <property type="molecule type" value="Genomic_DNA"/>
</dbReference>
<dbReference type="PANTHER" id="PTHR14226:SF25">
    <property type="entry name" value="PHOSPHOESTERASE"/>
    <property type="match status" value="1"/>
</dbReference>
<dbReference type="Pfam" id="PF19890">
    <property type="entry name" value="DUF6363"/>
    <property type="match status" value="1"/>
</dbReference>
<evidence type="ECO:0000256" key="2">
    <source>
        <dbReference type="ARBA" id="ARBA00022963"/>
    </source>
</evidence>
<reference evidence="6 7" key="1">
    <citation type="journal article" date="2016" name="Gut Pathog.">
        <title>Whole genome sequencing of "Faecalibaculum rodentium" ALO17, isolated from C57BL/6J laboratory mouse feces.</title>
        <authorList>
            <person name="Lim S."/>
            <person name="Chang D.H."/>
            <person name="Ahn S."/>
            <person name="Kim B.C."/>
        </authorList>
    </citation>
    <scope>NUCLEOTIDE SEQUENCE [LARGE SCALE GENOMIC DNA]</scope>
    <source>
        <strain evidence="6 7">Alo17</strain>
    </source>
</reference>
<keyword evidence="2 4" id="KW-0442">Lipid degradation</keyword>
<dbReference type="GeneID" id="78478397"/>
<dbReference type="Proteomes" id="UP000069771">
    <property type="component" value="Chromosome"/>
</dbReference>
<evidence type="ECO:0000313" key="7">
    <source>
        <dbReference type="Proteomes" id="UP000069771"/>
    </source>
</evidence>
<dbReference type="InterPro" id="IPR050301">
    <property type="entry name" value="NTE"/>
</dbReference>
<feature type="active site" description="Proton acceptor" evidence="4">
    <location>
        <position position="163"/>
    </location>
</feature>
<evidence type="ECO:0000259" key="5">
    <source>
        <dbReference type="PROSITE" id="PS51635"/>
    </source>
</evidence>
<keyword evidence="1 4" id="KW-0378">Hydrolase</keyword>
<evidence type="ECO:0000256" key="3">
    <source>
        <dbReference type="ARBA" id="ARBA00023098"/>
    </source>
</evidence>
<dbReference type="Pfam" id="PF01734">
    <property type="entry name" value="Patatin"/>
    <property type="match status" value="1"/>
</dbReference>
<sequence>MREDRRVKTGLVVEGGGTKIAYTGGVLQCFLEQGIDIPYCVGISAGAMMLLPYVSRQPGRLRLTGVDAASQKGLIGLKPIMEEGSLFALEKTAQFIQEKMPLDYETFFSSPTQLDIGVYDMKTRKTRYYGKEYVDASDDLLIASCSLLLLSKPKQFDGNTVIDAGLTDMIPVSQALKAGCEKVIVVSTKEEGYRRKKAPWWQLMGARLVYHDRQITEDFRNRHIHYEEQWQIIHDLEKEGKALVLRPHQDYGITRYTTDREKLDAWFKLGYAETLERLGEIRAFLDPDRTSDRKEAM</sequence>
<dbReference type="PANTHER" id="PTHR14226">
    <property type="entry name" value="NEUROPATHY TARGET ESTERASE/SWISS CHEESE D.MELANOGASTER"/>
    <property type="match status" value="1"/>
</dbReference>
<accession>A0A140DW49</accession>
<proteinExistence type="predicted"/>
<feature type="active site" description="Nucleophile" evidence="4">
    <location>
        <position position="44"/>
    </location>
</feature>
<dbReference type="PROSITE" id="PS51635">
    <property type="entry name" value="PNPLA"/>
    <property type="match status" value="1"/>
</dbReference>
<gene>
    <name evidence="6" type="ORF">AALO17_17420</name>
</gene>